<keyword evidence="2" id="KW-0378">Hydrolase</keyword>
<keyword evidence="3" id="KW-0472">Membrane</keyword>
<dbReference type="Proteomes" id="UP000826656">
    <property type="component" value="Unassembled WGS sequence"/>
</dbReference>
<evidence type="ECO:0000256" key="1">
    <source>
        <dbReference type="ARBA" id="ARBA00010838"/>
    </source>
</evidence>
<dbReference type="InterPro" id="IPR001360">
    <property type="entry name" value="Glyco_hydro_1"/>
</dbReference>
<dbReference type="SUPFAM" id="SSF51445">
    <property type="entry name" value="(Trans)glycosidases"/>
    <property type="match status" value="2"/>
</dbReference>
<dbReference type="Pfam" id="PF00232">
    <property type="entry name" value="Glyco_hydro_1"/>
    <property type="match status" value="2"/>
</dbReference>
<keyword evidence="5" id="KW-1185">Reference proteome</keyword>
<dbReference type="InterPro" id="IPR017853">
    <property type="entry name" value="GH"/>
</dbReference>
<comment type="caution">
    <text evidence="4">The sequence shown here is derived from an EMBL/GenBank/DDBJ whole genome shotgun (WGS) entry which is preliminary data.</text>
</comment>
<dbReference type="PRINTS" id="PR00131">
    <property type="entry name" value="GLHYDRLASE1"/>
</dbReference>
<dbReference type="PROSITE" id="PS00653">
    <property type="entry name" value="GLYCOSYL_HYDROL_F1_2"/>
    <property type="match status" value="1"/>
</dbReference>
<protein>
    <recommendedName>
        <fullName evidence="6">Beta-glucosidase</fullName>
    </recommendedName>
</protein>
<evidence type="ECO:0008006" key="6">
    <source>
        <dbReference type="Google" id="ProtNLM"/>
    </source>
</evidence>
<evidence type="ECO:0000256" key="3">
    <source>
        <dbReference type="SAM" id="Phobius"/>
    </source>
</evidence>
<dbReference type="PANTHER" id="PTHR10353:SF169">
    <property type="entry name" value="BETA-GLUCOSIDASE 11-LIKE"/>
    <property type="match status" value="1"/>
</dbReference>
<feature type="transmembrane region" description="Helical" evidence="3">
    <location>
        <begin position="12"/>
        <end position="28"/>
    </location>
</feature>
<comment type="similarity">
    <text evidence="1">Belongs to the glycosyl hydrolase 1 family.</text>
</comment>
<dbReference type="InterPro" id="IPR033132">
    <property type="entry name" value="GH_1_N_CS"/>
</dbReference>
<sequence>MTIPANYQLRRIFTAVMLVFPVLVFGVRRTDFPDTFVFGSGSSAYQVEGAASEDGRTPSIWDTFADAGGYGGATADVSCDAYHKYKEDVKLMADTGLEGYRFSISWSRLIPNGRGSVNPKGLQYYNNLIDEIVRHGIQPHVTLCHSDLPQVLEDEYGGWMSRKIIDDFTAYADVCFKEFGDRVLHWTTLNEVNVFTLGGYDNGMSPPNHCSPPFGMRPCPIGNSSTEPYIAGHNLLLAHSAVVRLYRRKYKSTQHGFVGLNLFAFWSLPYTNKTADVIAAQRANDFYLGWFVNPLIFGDYPDIMKKNAGSRLPKFTRRESKQVKGAVDFIALNHYMTVRVKDGSNSLENDIRDFTADSAFEFILKNGGTLPGQYSATEPGLQGVLEYFKQAYGNPPMYIHENGQMTPRNATLNDTTRIEYLQAYIGNLLDAVRNGSNVKGYFTWSFLDCFELFNAYESAFGLYYVDLNDKELTRYPKSLVKKSLKFNVHYLIGLVWLFLNKKVEGAAFEDGRTPSFSGGANGDIACDVYHKYKDDVQLMVDTGLEAYKFSISWSRLIPGGRGPVNPKGLQFYNNYIDELISHGIQPHVTLFHSDLPQALEDEYGGWLSRKIVKDFTAYAEVCFKEFGDRVMYWTTINEANTYAIGGYDNGFSPPGRCSLPFAVNCSRGNSSTEPYMVVHNTLLAHSSAMKLYRRNYKSTQRGFVGFNIYGMWSVPYSNATTDIIAAQRLNEFYTGWIMNPFVFGDYPSIMKMAAGTRIPTFTTYEAKLVKGSVDFIGLNHYITVSVKDRPSSIEKHSRDFGADMAAEVSLEALTADQYPVIPSGLYELLEYLKEAYGNLPIYIQENGQKTLRNRTLNDTSRIEYLHAYIGSVLDAVRNGSNTRGYFAWSFLDGLELLGGYVLSYGSYYVDLDGNELRRYPKLSAYWYANFLKGKEVQFSKLRTN</sequence>
<keyword evidence="3" id="KW-0812">Transmembrane</keyword>
<gene>
    <name evidence="4" type="ORF">KY290_038473</name>
</gene>
<keyword evidence="3" id="KW-1133">Transmembrane helix</keyword>
<accession>A0ABQ7TZ49</accession>
<dbReference type="Gene3D" id="3.20.20.80">
    <property type="entry name" value="Glycosidases"/>
    <property type="match status" value="2"/>
</dbReference>
<proteinExistence type="inferred from homology"/>
<evidence type="ECO:0000313" key="4">
    <source>
        <dbReference type="EMBL" id="KAH0739768.1"/>
    </source>
</evidence>
<name>A0ABQ7TZ49_SOLTU</name>
<dbReference type="PANTHER" id="PTHR10353">
    <property type="entry name" value="GLYCOSYL HYDROLASE"/>
    <property type="match status" value="1"/>
</dbReference>
<dbReference type="EMBL" id="JAIVGD010000028">
    <property type="protein sequence ID" value="KAH0739768.1"/>
    <property type="molecule type" value="Genomic_DNA"/>
</dbReference>
<evidence type="ECO:0000256" key="2">
    <source>
        <dbReference type="ARBA" id="ARBA00022801"/>
    </source>
</evidence>
<reference evidence="4 5" key="1">
    <citation type="journal article" date="2021" name="bioRxiv">
        <title>Chromosome-scale and haplotype-resolved genome assembly of a tetraploid potato cultivar.</title>
        <authorList>
            <person name="Sun H."/>
            <person name="Jiao W.-B."/>
            <person name="Krause K."/>
            <person name="Campoy J.A."/>
            <person name="Goel M."/>
            <person name="Folz-Donahue K."/>
            <person name="Kukat C."/>
            <person name="Huettel B."/>
            <person name="Schneeberger K."/>
        </authorList>
    </citation>
    <scope>NUCLEOTIDE SEQUENCE [LARGE SCALE GENOMIC DNA]</scope>
    <source>
        <strain evidence="4">SolTubOtavaFocal</strain>
        <tissue evidence="4">Leaves</tissue>
    </source>
</reference>
<organism evidence="4 5">
    <name type="scientific">Solanum tuberosum</name>
    <name type="common">Potato</name>
    <dbReference type="NCBI Taxonomy" id="4113"/>
    <lineage>
        <taxon>Eukaryota</taxon>
        <taxon>Viridiplantae</taxon>
        <taxon>Streptophyta</taxon>
        <taxon>Embryophyta</taxon>
        <taxon>Tracheophyta</taxon>
        <taxon>Spermatophyta</taxon>
        <taxon>Magnoliopsida</taxon>
        <taxon>eudicotyledons</taxon>
        <taxon>Gunneridae</taxon>
        <taxon>Pentapetalae</taxon>
        <taxon>asterids</taxon>
        <taxon>lamiids</taxon>
        <taxon>Solanales</taxon>
        <taxon>Solanaceae</taxon>
        <taxon>Solanoideae</taxon>
        <taxon>Solaneae</taxon>
        <taxon>Solanum</taxon>
    </lineage>
</organism>
<evidence type="ECO:0000313" key="5">
    <source>
        <dbReference type="Proteomes" id="UP000826656"/>
    </source>
</evidence>